<reference evidence="1" key="1">
    <citation type="submission" date="2022-11" db="EMBL/GenBank/DDBJ databases">
        <title>Genome Sequence of Boeremia exigua.</title>
        <authorList>
            <person name="Buettner E."/>
        </authorList>
    </citation>
    <scope>NUCLEOTIDE SEQUENCE</scope>
    <source>
        <strain evidence="1">CU02</strain>
    </source>
</reference>
<proteinExistence type="predicted"/>
<dbReference type="Proteomes" id="UP001153331">
    <property type="component" value="Unassembled WGS sequence"/>
</dbReference>
<name>A0ACC2I417_9PLEO</name>
<evidence type="ECO:0000313" key="2">
    <source>
        <dbReference type="Proteomes" id="UP001153331"/>
    </source>
</evidence>
<dbReference type="EMBL" id="JAPHNI010000539">
    <property type="protein sequence ID" value="KAJ8110062.1"/>
    <property type="molecule type" value="Genomic_DNA"/>
</dbReference>
<protein>
    <submittedName>
        <fullName evidence="1">Uncharacterized protein</fullName>
    </submittedName>
</protein>
<sequence length="539" mass="59978">MEPTYDGLVGKRALLTSASEKKIDRLEDRLASIENLLLNLGSKLDGINVDTPFNEQVNQSAPQSSRPTGSSSTETEETTPTAFEGETSISTQSGYVRELLVQVVGETPSVGQNAEVRAALTALEELVTPHKQDPAAVSAAQPLVDRSYASIDTTKLPLPPWSVVKLAIDKAMKHPTMIFAALFSILKLRNLDEIMEDAYFNPATCGAPRRLLAYGVMYNIFTEFASVPWSGIDKTTLAKYASMSRVVLEVAISQLDMLIPASYENIMALSMGTACAIEMSRPSLAWVFISNAAALCRDLGYHRFATLHNDTEEDQRSKIHLFWMIYMFDKQLSLRLGRASVIQDWDVSLPVLAPRKVSFKGFEESDMLTYWVKTAKVQGQIYESLFSAAAFLKTPAEREQIASNLVNAMEQAWHERGNTSPMEYTNLLTPNETEVPSRRKRSPQANDDALNPDTYIDDAFGRVEDAFFHTDVVVHYSTCALIQRAISADNNRFNQECLEFSRAALVAHMRCSAQFNSKGNTELWSGYIHWSILQAPLTP</sequence>
<accession>A0ACC2I417</accession>
<gene>
    <name evidence="1" type="ORF">OPT61_g6993</name>
</gene>
<comment type="caution">
    <text evidence="1">The sequence shown here is derived from an EMBL/GenBank/DDBJ whole genome shotgun (WGS) entry which is preliminary data.</text>
</comment>
<keyword evidence="2" id="KW-1185">Reference proteome</keyword>
<organism evidence="1 2">
    <name type="scientific">Boeremia exigua</name>
    <dbReference type="NCBI Taxonomy" id="749465"/>
    <lineage>
        <taxon>Eukaryota</taxon>
        <taxon>Fungi</taxon>
        <taxon>Dikarya</taxon>
        <taxon>Ascomycota</taxon>
        <taxon>Pezizomycotina</taxon>
        <taxon>Dothideomycetes</taxon>
        <taxon>Pleosporomycetidae</taxon>
        <taxon>Pleosporales</taxon>
        <taxon>Pleosporineae</taxon>
        <taxon>Didymellaceae</taxon>
        <taxon>Boeremia</taxon>
    </lineage>
</organism>
<evidence type="ECO:0000313" key="1">
    <source>
        <dbReference type="EMBL" id="KAJ8110062.1"/>
    </source>
</evidence>